<dbReference type="CDD" id="cd00609">
    <property type="entry name" value="AAT_like"/>
    <property type="match status" value="1"/>
</dbReference>
<dbReference type="EC" id="4.4.1.13" evidence="2"/>
<evidence type="ECO:0000313" key="8">
    <source>
        <dbReference type="Proteomes" id="UP001056890"/>
    </source>
</evidence>
<dbReference type="InterPro" id="IPR051798">
    <property type="entry name" value="Class-II_PLP-Dep_Aminotrans"/>
</dbReference>
<evidence type="ECO:0000256" key="1">
    <source>
        <dbReference type="ARBA" id="ARBA00001933"/>
    </source>
</evidence>
<dbReference type="SUPFAM" id="SSF53383">
    <property type="entry name" value="PLP-dependent transferases"/>
    <property type="match status" value="1"/>
</dbReference>
<evidence type="ECO:0000256" key="2">
    <source>
        <dbReference type="ARBA" id="ARBA00012224"/>
    </source>
</evidence>
<comment type="cofactor">
    <cofactor evidence="1">
        <name>pyridoxal 5'-phosphate</name>
        <dbReference type="ChEBI" id="CHEBI:597326"/>
    </cofactor>
</comment>
<keyword evidence="3" id="KW-0663">Pyridoxal phosphate</keyword>
<feature type="domain" description="Aminotransferase class I/classII large" evidence="6">
    <location>
        <begin position="35"/>
        <end position="370"/>
    </location>
</feature>
<dbReference type="Gene3D" id="3.40.640.10">
    <property type="entry name" value="Type I PLP-dependent aspartate aminotransferase-like (Major domain)"/>
    <property type="match status" value="1"/>
</dbReference>
<dbReference type="InterPro" id="IPR015422">
    <property type="entry name" value="PyrdxlP-dep_Trfase_small"/>
</dbReference>
<evidence type="ECO:0000313" key="7">
    <source>
        <dbReference type="EMBL" id="USV58661.1"/>
    </source>
</evidence>
<evidence type="ECO:0000259" key="6">
    <source>
        <dbReference type="Pfam" id="PF00155"/>
    </source>
</evidence>
<dbReference type="Proteomes" id="UP001056890">
    <property type="component" value="Chromosome"/>
</dbReference>
<evidence type="ECO:0000256" key="3">
    <source>
        <dbReference type="ARBA" id="ARBA00022898"/>
    </source>
</evidence>
<sequence length="380" mass="42380">MFDFDREIDRRHTMSLKWDKYKTQDVLPMWVADTDFRSPPAVIEALTQRVAHGIFGYSRPSPRLIELIVTRMQQRYDWAIQPEWLVFLPGVVPGLNLACKAWSQHGRGIITPKPVYYPFLLAPGFNDRPLLTVPMIEEAGRWVLDLIELERQAPSADLLLLCNPHNPGGTVFTREELEAIDAIAERHNLVVCSDEIHCDLLLDKDARHIPYGALSPAAAERCAVMMAPSKTFNIAGLCCSFAVVPNARLRLKLQQAMRGISADVNLLGFVAAEAAYEGGEQWLTEQLDYLSANLALIEQAVARWPGVKLANNQATYLAWIDVSALGLDDPVAFFEQAGVGLSPGAQFGDGQFVRLNFGCTRARLVEALARMEKAILQIRR</sequence>
<name>A0AAE9MJ38_9GAMM</name>
<dbReference type="Pfam" id="PF00155">
    <property type="entry name" value="Aminotran_1_2"/>
    <property type="match status" value="1"/>
</dbReference>
<dbReference type="Gene3D" id="3.90.1150.10">
    <property type="entry name" value="Aspartate Aminotransferase, domain 1"/>
    <property type="match status" value="1"/>
</dbReference>
<dbReference type="RefSeq" id="WP_252995845.1">
    <property type="nucleotide sequence ID" value="NZ_CP099717.1"/>
</dbReference>
<evidence type="ECO:0000256" key="4">
    <source>
        <dbReference type="ARBA" id="ARBA00023239"/>
    </source>
</evidence>
<dbReference type="PANTHER" id="PTHR43525:SF1">
    <property type="entry name" value="PROTEIN MALY"/>
    <property type="match status" value="1"/>
</dbReference>
<dbReference type="NCBIfam" id="TIGR04350">
    <property type="entry name" value="C_S_lyase_PatB"/>
    <property type="match status" value="1"/>
</dbReference>
<dbReference type="InterPro" id="IPR015421">
    <property type="entry name" value="PyrdxlP-dep_Trfase_major"/>
</dbReference>
<proteinExistence type="inferred from homology"/>
<keyword evidence="8" id="KW-1185">Reference proteome</keyword>
<dbReference type="GO" id="GO:0047804">
    <property type="term" value="F:cysteine-S-conjugate beta-lyase activity"/>
    <property type="evidence" value="ECO:0007669"/>
    <property type="project" value="UniProtKB-EC"/>
</dbReference>
<comment type="similarity">
    <text evidence="5">Belongs to the class-II pyridoxal-phosphate-dependent aminotransferase family. MalY/PatB cystathionine beta-lyase subfamily.</text>
</comment>
<dbReference type="GO" id="GO:0030170">
    <property type="term" value="F:pyridoxal phosphate binding"/>
    <property type="evidence" value="ECO:0007669"/>
    <property type="project" value="InterPro"/>
</dbReference>
<dbReference type="InterPro" id="IPR027619">
    <property type="entry name" value="C-S_lyase_PatB-like"/>
</dbReference>
<dbReference type="AlphaFoldDB" id="A0AAE9MJ38"/>
<evidence type="ECO:0000256" key="5">
    <source>
        <dbReference type="ARBA" id="ARBA00037974"/>
    </source>
</evidence>
<organism evidence="7 8">
    <name type="scientific">Aeromonas encheleia</name>
    <dbReference type="NCBI Taxonomy" id="73010"/>
    <lineage>
        <taxon>Bacteria</taxon>
        <taxon>Pseudomonadati</taxon>
        <taxon>Pseudomonadota</taxon>
        <taxon>Gammaproteobacteria</taxon>
        <taxon>Aeromonadales</taxon>
        <taxon>Aeromonadaceae</taxon>
        <taxon>Aeromonas</taxon>
    </lineage>
</organism>
<gene>
    <name evidence="7" type="ORF">NHF51_05805</name>
</gene>
<protein>
    <recommendedName>
        <fullName evidence="2">cysteine-S-conjugate beta-lyase</fullName>
        <ecNumber evidence="2">4.4.1.13</ecNumber>
    </recommendedName>
</protein>
<dbReference type="PANTHER" id="PTHR43525">
    <property type="entry name" value="PROTEIN MALY"/>
    <property type="match status" value="1"/>
</dbReference>
<dbReference type="InterPro" id="IPR015424">
    <property type="entry name" value="PyrdxlP-dep_Trfase"/>
</dbReference>
<dbReference type="EMBL" id="CP099717">
    <property type="protein sequence ID" value="USV58661.1"/>
    <property type="molecule type" value="Genomic_DNA"/>
</dbReference>
<reference evidence="7" key="1">
    <citation type="submission" date="2022-06" db="EMBL/GenBank/DDBJ databases">
        <title>Complete Genome of Aeromonas sp. Strain SOD01 Isolated from an Urban Freshwater Stream.</title>
        <authorList>
            <person name="Williams L.E."/>
            <person name="Brysgel T."/>
            <person name="Capestro E.M."/>
            <person name="Foltz G.V."/>
            <person name="Gardner A.E."/>
            <person name="Ingrassia J."/>
            <person name="Peterson E."/>
            <person name="Arruda J."/>
            <person name="Flaherty I."/>
            <person name="Hunt M."/>
            <person name="Pappas G."/>
            <person name="Ramsaran S."/>
            <person name="Rocha M."/>
        </authorList>
    </citation>
    <scope>NUCLEOTIDE SEQUENCE</scope>
    <source>
        <strain evidence="7">SOD01</strain>
    </source>
</reference>
<dbReference type="InterPro" id="IPR004839">
    <property type="entry name" value="Aminotransferase_I/II_large"/>
</dbReference>
<keyword evidence="4 7" id="KW-0456">Lyase</keyword>
<accession>A0AAE9MJ38</accession>